<keyword evidence="4" id="KW-0408">Iron</keyword>
<dbReference type="AlphaFoldDB" id="A0A291Q1K8"/>
<dbReference type="GO" id="GO:0031419">
    <property type="term" value="F:cobalamin binding"/>
    <property type="evidence" value="ECO:0007669"/>
    <property type="project" value="InterPro"/>
</dbReference>
<evidence type="ECO:0000256" key="3">
    <source>
        <dbReference type="ARBA" id="ARBA00022723"/>
    </source>
</evidence>
<evidence type="ECO:0000256" key="4">
    <source>
        <dbReference type="ARBA" id="ARBA00023004"/>
    </source>
</evidence>
<dbReference type="InterPro" id="IPR051198">
    <property type="entry name" value="BchE-like"/>
</dbReference>
<dbReference type="KEGG" id="sfk:KY5_0358"/>
<dbReference type="Pfam" id="PF04055">
    <property type="entry name" value="Radical_SAM"/>
    <property type="match status" value="1"/>
</dbReference>
<dbReference type="InterPro" id="IPR023404">
    <property type="entry name" value="rSAM_horseshoe"/>
</dbReference>
<dbReference type="CDD" id="cd01335">
    <property type="entry name" value="Radical_SAM"/>
    <property type="match status" value="1"/>
</dbReference>
<dbReference type="Gene3D" id="3.40.50.280">
    <property type="entry name" value="Cobalamin-binding domain"/>
    <property type="match status" value="1"/>
</dbReference>
<dbReference type="GO" id="GO:0003824">
    <property type="term" value="F:catalytic activity"/>
    <property type="evidence" value="ECO:0007669"/>
    <property type="project" value="InterPro"/>
</dbReference>
<dbReference type="Pfam" id="PF02310">
    <property type="entry name" value="B12-binding"/>
    <property type="match status" value="1"/>
</dbReference>
<dbReference type="GO" id="GO:0005829">
    <property type="term" value="C:cytosol"/>
    <property type="evidence" value="ECO:0007669"/>
    <property type="project" value="TreeGrafter"/>
</dbReference>
<dbReference type="Gene3D" id="3.80.30.20">
    <property type="entry name" value="tm_1862 like domain"/>
    <property type="match status" value="1"/>
</dbReference>
<dbReference type="SUPFAM" id="SSF102114">
    <property type="entry name" value="Radical SAM enzymes"/>
    <property type="match status" value="1"/>
</dbReference>
<keyword evidence="8" id="KW-1185">Reference proteome</keyword>
<evidence type="ECO:0000256" key="5">
    <source>
        <dbReference type="ARBA" id="ARBA00023014"/>
    </source>
</evidence>
<comment type="cofactor">
    <cofactor evidence="1">
        <name>[4Fe-4S] cluster</name>
        <dbReference type="ChEBI" id="CHEBI:49883"/>
    </cofactor>
</comment>
<dbReference type="RefSeq" id="WP_098240497.1">
    <property type="nucleotide sequence ID" value="NZ_CP022685.1"/>
</dbReference>
<protein>
    <recommendedName>
        <fullName evidence="6">B12-binding domain-containing protein</fullName>
    </recommendedName>
</protein>
<accession>A0A291Q1K8</accession>
<evidence type="ECO:0000313" key="7">
    <source>
        <dbReference type="EMBL" id="ATL25376.1"/>
    </source>
</evidence>
<dbReference type="InterPro" id="IPR006638">
    <property type="entry name" value="Elp3/MiaA/NifB-like_rSAM"/>
</dbReference>
<keyword evidence="3" id="KW-0479">Metal-binding</keyword>
<dbReference type="InterPro" id="IPR058240">
    <property type="entry name" value="rSAM_sf"/>
</dbReference>
<dbReference type="InterPro" id="IPR043863">
    <property type="entry name" value="DUF5825"/>
</dbReference>
<reference evidence="7 8" key="1">
    <citation type="submission" date="2017-08" db="EMBL/GenBank/DDBJ databases">
        <title>Complete Genome Sequence of Streptomyces formicae KY5, the formicamycin producer.</title>
        <authorList>
            <person name="Holmes N.A."/>
            <person name="Devine R."/>
            <person name="Qin Z."/>
            <person name="Seipke R.F."/>
            <person name="Wilkinson B."/>
            <person name="Hutchings M.I."/>
        </authorList>
    </citation>
    <scope>NUCLEOTIDE SEQUENCE [LARGE SCALE GENOMIC DNA]</scope>
    <source>
        <strain evidence="7 8">KY5</strain>
    </source>
</reference>
<dbReference type="EMBL" id="CP022685">
    <property type="protein sequence ID" value="ATL25376.1"/>
    <property type="molecule type" value="Genomic_DNA"/>
</dbReference>
<dbReference type="GO" id="GO:0051536">
    <property type="term" value="F:iron-sulfur cluster binding"/>
    <property type="evidence" value="ECO:0007669"/>
    <property type="project" value="UniProtKB-KW"/>
</dbReference>
<dbReference type="SMART" id="SM00729">
    <property type="entry name" value="Elp3"/>
    <property type="match status" value="1"/>
</dbReference>
<dbReference type="PROSITE" id="PS51332">
    <property type="entry name" value="B12_BINDING"/>
    <property type="match status" value="1"/>
</dbReference>
<dbReference type="Pfam" id="PF19142">
    <property type="entry name" value="DUF5825"/>
    <property type="match status" value="1"/>
</dbReference>
<dbReference type="GO" id="GO:0046872">
    <property type="term" value="F:metal ion binding"/>
    <property type="evidence" value="ECO:0007669"/>
    <property type="project" value="UniProtKB-KW"/>
</dbReference>
<dbReference type="InterPro" id="IPR007197">
    <property type="entry name" value="rSAM"/>
</dbReference>
<dbReference type="SFLD" id="SFLDF00324">
    <property type="entry name" value="bacteriocin_maturation"/>
    <property type="match status" value="1"/>
</dbReference>
<dbReference type="Proteomes" id="UP000221011">
    <property type="component" value="Chromosome"/>
</dbReference>
<dbReference type="InterPro" id="IPR023984">
    <property type="entry name" value="rSAM_ocin_1"/>
</dbReference>
<dbReference type="CDD" id="cd02068">
    <property type="entry name" value="radical_SAM_B12_BD"/>
    <property type="match status" value="1"/>
</dbReference>
<gene>
    <name evidence="7" type="ORF">KY5_0358</name>
</gene>
<feature type="domain" description="B12-binding" evidence="6">
    <location>
        <begin position="72"/>
        <end position="209"/>
    </location>
</feature>
<dbReference type="PANTHER" id="PTHR43409">
    <property type="entry name" value="ANAEROBIC MAGNESIUM-PROTOPORPHYRIN IX MONOMETHYL ESTER CYCLASE-RELATED"/>
    <property type="match status" value="1"/>
</dbReference>
<proteinExistence type="predicted"/>
<keyword evidence="5" id="KW-0411">Iron-sulfur</keyword>
<dbReference type="SFLD" id="SFLDG01082">
    <property type="entry name" value="B12-binding_domain_containing"/>
    <property type="match status" value="1"/>
</dbReference>
<keyword evidence="2" id="KW-0949">S-adenosyl-L-methionine</keyword>
<organism evidence="7 8">
    <name type="scientific">Streptomyces formicae</name>
    <dbReference type="NCBI Taxonomy" id="1616117"/>
    <lineage>
        <taxon>Bacteria</taxon>
        <taxon>Bacillati</taxon>
        <taxon>Actinomycetota</taxon>
        <taxon>Actinomycetes</taxon>
        <taxon>Kitasatosporales</taxon>
        <taxon>Streptomycetaceae</taxon>
        <taxon>Streptomyces</taxon>
    </lineage>
</organism>
<dbReference type="PANTHER" id="PTHR43409:SF7">
    <property type="entry name" value="BLL1977 PROTEIN"/>
    <property type="match status" value="1"/>
</dbReference>
<dbReference type="NCBIfam" id="TIGR03975">
    <property type="entry name" value="rSAM_ocin_1"/>
    <property type="match status" value="1"/>
</dbReference>
<evidence type="ECO:0000256" key="1">
    <source>
        <dbReference type="ARBA" id="ARBA00001966"/>
    </source>
</evidence>
<name>A0A291Q1K8_9ACTN</name>
<evidence type="ECO:0000259" key="6">
    <source>
        <dbReference type="PROSITE" id="PS51332"/>
    </source>
</evidence>
<evidence type="ECO:0000256" key="2">
    <source>
        <dbReference type="ARBA" id="ARBA00022691"/>
    </source>
</evidence>
<evidence type="ECO:0000313" key="8">
    <source>
        <dbReference type="Proteomes" id="UP000221011"/>
    </source>
</evidence>
<sequence>MHITLVNMPWASIDFPSLALGILKRRVADEFPDSRVDVVNANLDYLDWITERAGLTREEYNFCWDSYFTGYSEWIFSSALYDDPHWRNAEFADLVAGAVPGDMLNKGRELHALAPEYIASLVRRILADRPDVVGFSTTFAQNSAVLAAARLIKKTAPEVHVVLGGGNCDGPQGAALHRGFPFVDYVNRGEGEVSFTRLLACLRDESDPADIPGLCWRDAEGTSHANAMRAAPLPASALVTPDYTDYFEQHAASRARAMAEPHIVLESSRGCWWGQKHHCTFCGLNGSFMEFRSKSPDRFVDELLAMTERHQVLNVAVADNILDMTYLRSVVPRLAEAECDLRISYEIKSNMRREQLASLVAAGIHYVQPGIESLSGRVLKLMDKGVTGCQNVRMLRDAESVSLGVVWNYLFGFPAETEDDYDSVIDQFPAVHHLAPPNGVTRIAIERFSPYFNRPELGFGDLEPAAHYAVIYDLPESELRDMAYVFDAAHQGISTTHAERLEKAVETWRHEFPRGRLTQCDLTDSIVLTNTRPGFAWRTLSIDEPWEMAAFRLLEQPCTGDVLAKKLREADHDIAAEDLSDLLARWRTLGLLFEDGGQTVHVVPYAANQDLMRWVTRDSSPALVPALLHEPVGRTPEAGTATALRCWRERDEETRARDGIYLGEGEYGDTAVRTVSDLVARGARHVALPEPVILGHDEHGDPGSDREAVRGLTHVRESTGHGLSVDWELDLGTEVGRWRLFSHLYPPRSVAGPDGDAVLDQWRATFHMNKCGYRRGTGFVEVTDLRHGTQRRVLMRKVHKGKLASLLDGAPVSDFRPQEIEAFLKSGLVHQVGSLLWWLPSRISRWPVVS</sequence>
<dbReference type="InterPro" id="IPR006158">
    <property type="entry name" value="Cobalamin-bd"/>
</dbReference>
<dbReference type="SFLD" id="SFLDS00029">
    <property type="entry name" value="Radical_SAM"/>
    <property type="match status" value="1"/>
</dbReference>